<comment type="caution">
    <text evidence="4">The sequence shown here is derived from an EMBL/GenBank/DDBJ whole genome shotgun (WGS) entry which is preliminary data.</text>
</comment>
<reference evidence="4 5" key="1">
    <citation type="journal article" date="2023" name="G3 (Bethesda)">
        <title>A haplotype-resolved chromosome-scale genome for Quercus rubra L. provides insights into the genetics of adaptive traits for red oak species.</title>
        <authorList>
            <person name="Kapoor B."/>
            <person name="Jenkins J."/>
            <person name="Schmutz J."/>
            <person name="Zhebentyayeva T."/>
            <person name="Kuelheim C."/>
            <person name="Coggeshall M."/>
            <person name="Heim C."/>
            <person name="Lasky J.R."/>
            <person name="Leites L."/>
            <person name="Islam-Faridi N."/>
            <person name="Romero-Severson J."/>
            <person name="DeLeo V.L."/>
            <person name="Lucas S.M."/>
            <person name="Lazic D."/>
            <person name="Gailing O."/>
            <person name="Carlson J."/>
            <person name="Staton M."/>
        </authorList>
    </citation>
    <scope>NUCLEOTIDE SEQUENCE [LARGE SCALE GENOMIC DNA]</scope>
    <source>
        <strain evidence="4">Pseudo-F2</strain>
    </source>
</reference>
<feature type="region of interest" description="Disordered" evidence="2">
    <location>
        <begin position="90"/>
        <end position="125"/>
    </location>
</feature>
<protein>
    <recommendedName>
        <fullName evidence="3">Transposase (putative) gypsy type domain-containing protein</fullName>
    </recommendedName>
</protein>
<dbReference type="AlphaFoldDB" id="A0AAN7J524"/>
<evidence type="ECO:0000259" key="3">
    <source>
        <dbReference type="Pfam" id="PF04195"/>
    </source>
</evidence>
<feature type="compositionally biased region" description="Low complexity" evidence="2">
    <location>
        <begin position="107"/>
        <end position="120"/>
    </location>
</feature>
<dbReference type="InterPro" id="IPR007321">
    <property type="entry name" value="Transposase_28"/>
</dbReference>
<dbReference type="EMBL" id="JAXUIC010000002">
    <property type="protein sequence ID" value="KAK4599604.1"/>
    <property type="molecule type" value="Genomic_DNA"/>
</dbReference>
<feature type="domain" description="Transposase (putative) gypsy type" evidence="3">
    <location>
        <begin position="142"/>
        <end position="211"/>
    </location>
</feature>
<evidence type="ECO:0000256" key="2">
    <source>
        <dbReference type="SAM" id="MobiDB-lite"/>
    </source>
</evidence>
<proteinExistence type="predicted"/>
<keyword evidence="5" id="KW-1185">Reference proteome</keyword>
<evidence type="ECO:0000256" key="1">
    <source>
        <dbReference type="SAM" id="Coils"/>
    </source>
</evidence>
<gene>
    <name evidence="4" type="ORF">RGQ29_009591</name>
</gene>
<accession>A0AAN7J524</accession>
<feature type="coiled-coil region" evidence="1">
    <location>
        <begin position="492"/>
        <end position="537"/>
    </location>
</feature>
<name>A0AAN7J524_QUERU</name>
<keyword evidence="1" id="KW-0175">Coiled coil</keyword>
<organism evidence="4 5">
    <name type="scientific">Quercus rubra</name>
    <name type="common">Northern red oak</name>
    <name type="synonym">Quercus borealis</name>
    <dbReference type="NCBI Taxonomy" id="3512"/>
    <lineage>
        <taxon>Eukaryota</taxon>
        <taxon>Viridiplantae</taxon>
        <taxon>Streptophyta</taxon>
        <taxon>Embryophyta</taxon>
        <taxon>Tracheophyta</taxon>
        <taxon>Spermatophyta</taxon>
        <taxon>Magnoliopsida</taxon>
        <taxon>eudicotyledons</taxon>
        <taxon>Gunneridae</taxon>
        <taxon>Pentapetalae</taxon>
        <taxon>rosids</taxon>
        <taxon>fabids</taxon>
        <taxon>Fagales</taxon>
        <taxon>Fagaceae</taxon>
        <taxon>Quercus</taxon>
    </lineage>
</organism>
<feature type="region of interest" description="Disordered" evidence="2">
    <location>
        <begin position="371"/>
        <end position="392"/>
    </location>
</feature>
<evidence type="ECO:0000313" key="4">
    <source>
        <dbReference type="EMBL" id="KAK4599604.1"/>
    </source>
</evidence>
<dbReference type="PANTHER" id="PTHR31099">
    <property type="entry name" value="OS06G0165300 PROTEIN"/>
    <property type="match status" value="1"/>
</dbReference>
<dbReference type="Pfam" id="PF04195">
    <property type="entry name" value="Transposase_28"/>
    <property type="match status" value="1"/>
</dbReference>
<dbReference type="PANTHER" id="PTHR31099:SF28">
    <property type="entry name" value="F5J5.12"/>
    <property type="match status" value="1"/>
</dbReference>
<evidence type="ECO:0000313" key="5">
    <source>
        <dbReference type="Proteomes" id="UP001324115"/>
    </source>
</evidence>
<sequence length="566" mass="63460">MVGYSEIQRTSPSVAFLFARLGALLESSIKPLGVLPPVGTYPPIGGFVFSNCGLGLVLGDLYPLLYKSQVWFKSIREVLRREVMGSDVGSGDLERGASSNLGGEGTGADTATSTPSSSAGVRTRARLPRKDERACAFAHGEVCFYEAAFSCGLRFPVHPFIMRLLHHLNLAPGQLMPNSWRIVISYMVIWTTISNGDMLTINEFVHLYRLKESKEFGYYEFVPWDRKSRLVADLPSSFRYWKSRYFFVSGDGWETLSDDFWGDVPRLLCQWETPLLGAFALQEMLPFPSLFFYLILAAVKYARTIEDFNELIDPHTLDRHCLGLKPSLFVLSALDREEKKQMTSKFNKEMYKKIKEKKNEPLSSIGQKKLRFTDKEREKEKEKEMVERGSSTPILELDGQEALPGMSVEEVARPLKRLKVGGKGKEKVGSSVWSDVEAAVDRVNEFFTLGEMKEISSTPSHEMINRHVHKLVLVLGETMHITTQYLANEKKAVVANSKVEALEAEASGLRNDLGVAMDALNASKEKTKILTEQLESEKLVVKQKDDLLASAGQRMKIAVAKAVTTF</sequence>
<dbReference type="Proteomes" id="UP001324115">
    <property type="component" value="Unassembled WGS sequence"/>
</dbReference>
<feature type="compositionally biased region" description="Basic and acidic residues" evidence="2">
    <location>
        <begin position="371"/>
        <end position="387"/>
    </location>
</feature>